<name>V5W613_SINCH</name>
<keyword evidence="9" id="KW-0653">Protein transport</keyword>
<evidence type="ECO:0000256" key="15">
    <source>
        <dbReference type="ARBA" id="ARBA00034998"/>
    </source>
</evidence>
<evidence type="ECO:0000256" key="22">
    <source>
        <dbReference type="ARBA" id="ARBA00036857"/>
    </source>
</evidence>
<evidence type="ECO:0000256" key="29">
    <source>
        <dbReference type="ARBA" id="ARBA00050347"/>
    </source>
</evidence>
<sequence length="734" mass="82275">MADKGEMRKPKQKSATVCGYPISIFFIVVNEFCERFSYYGMRAVLVLYFKYFLRWDDDFATTIYHTFVALCYLTPILGAIVADSWLGKFKTIVYLSIIYALGQVVMAIGAIHDITDANKDGVPDNMTLHVALSMLGLILIALGTGGIKPCVAAFGGDQFQDDQEKQRSTFFSIFYLSINAGSLLSTVITPILRAQECGIHSQQKCYPLAFGVPAALMVVALIVFIVGNGMYNKTAPQGNIMVKVCKCIGFAIKNRFRHRASNEPKRHHWMDWAEEKYDKLLIAQVKMVLKVLFLYIPLPMFWALFDQQGSRWTLQATTMNGDFGFLIIQPDQMQTVNPILILILVPVMDSVFYPLISKCKLNFTPLRRMTVGMFLAALAFVAAGLVQIQIDQTMPKFPSSTVGQVKFINMIDRPLPIKAGTNVFTLNAFTANEDYLNFDEQFELKLGSNVTNVINVVNGTRSTVVIIQDGPLPKSIKFPDINSKPEQGANAIRFFNGFGSVFNVTVGNQDFGDIVTNSMSAYVAVPQGDAEFRIKKDGQECVYSQTLGFGSSYTLIIPPTFTFGQNCKDSIRPVMDISPNTIHMAWQIPQYFLITAGEVVFSVTGLEFSYSQAPSNMKSVLQAGWLFTVAVGNIIVLIVAEAATLSDKWAEYILFASLLVAVCIIFSIMAYFYTYIDPTEIEAQFKTKVNEDDEDDKSQYGRQRLRWSRKTQLNVTMKPKRPKCEQSKKQIRYP</sequence>
<comment type="catalytic activity">
    <reaction evidence="34">
        <text>L-tyrosylglycine(out) + H(+)(out) = L-tyrosylglycine(in) + H(+)(in)</text>
        <dbReference type="Rhea" id="RHEA:71711"/>
        <dbReference type="ChEBI" id="CHEBI:15378"/>
        <dbReference type="ChEBI" id="CHEBI:191210"/>
    </reaction>
    <physiologicalReaction direction="left-to-right" evidence="34">
        <dbReference type="Rhea" id="RHEA:71712"/>
    </physiologicalReaction>
</comment>
<dbReference type="PROSITE" id="PS01023">
    <property type="entry name" value="PTR2_2"/>
    <property type="match status" value="1"/>
</dbReference>
<dbReference type="InterPro" id="IPR000109">
    <property type="entry name" value="POT_fam"/>
</dbReference>
<comment type="catalytic activity">
    <reaction evidence="21">
        <text>glycyl-L-glutamine(out) + H(+)(out) = glycyl-L-glutamine(in) + H(+)(in)</text>
        <dbReference type="Rhea" id="RHEA:71671"/>
        <dbReference type="ChEBI" id="CHEBI:15378"/>
        <dbReference type="ChEBI" id="CHEBI:74392"/>
    </reaction>
    <physiologicalReaction direction="left-to-right" evidence="21">
        <dbReference type="Rhea" id="RHEA:71672"/>
    </physiologicalReaction>
    <physiologicalReaction direction="right-to-left" evidence="21">
        <dbReference type="Rhea" id="RHEA:71673"/>
    </physiologicalReaction>
</comment>
<comment type="catalytic activity">
    <reaction evidence="31">
        <text>L-lysyl-glycine(out) + H(+)(out) = L-lysyl-glycine(in) + H(+)(in)</text>
        <dbReference type="Rhea" id="RHEA:71679"/>
        <dbReference type="ChEBI" id="CHEBI:15378"/>
        <dbReference type="ChEBI" id="CHEBI:191202"/>
    </reaction>
    <physiologicalReaction direction="left-to-right" evidence="31">
        <dbReference type="Rhea" id="RHEA:71680"/>
    </physiologicalReaction>
    <physiologicalReaction direction="right-to-left" evidence="31">
        <dbReference type="Rhea" id="RHEA:71681"/>
    </physiologicalReaction>
</comment>
<evidence type="ECO:0000256" key="21">
    <source>
        <dbReference type="ARBA" id="ARBA00036681"/>
    </source>
</evidence>
<comment type="catalytic activity">
    <reaction evidence="44">
        <text>L-alanyl-L-leucyl-L-alanine(out) + H(+)(out) = L-alanyl-L-leucyl-L-alanine(in) + H(+)(in)</text>
        <dbReference type="Rhea" id="RHEA:71723"/>
        <dbReference type="ChEBI" id="CHEBI:15378"/>
        <dbReference type="ChEBI" id="CHEBI:191212"/>
    </reaction>
    <physiologicalReaction direction="left-to-right" evidence="44">
        <dbReference type="Rhea" id="RHEA:71724"/>
    </physiologicalReaction>
</comment>
<evidence type="ECO:0000256" key="31">
    <source>
        <dbReference type="ARBA" id="ARBA00050377"/>
    </source>
</evidence>
<comment type="subcellular location">
    <subcellularLocation>
        <location evidence="1">Apical cell membrane</location>
    </subcellularLocation>
    <subcellularLocation>
        <location evidence="2">Cell membrane</location>
        <topology evidence="2">Multi-pass membrane protein</topology>
    </subcellularLocation>
    <subcellularLocation>
        <location evidence="45">Membrane</location>
        <topology evidence="45">Multi-pass membrane protein</topology>
    </subcellularLocation>
</comment>
<evidence type="ECO:0000256" key="46">
    <source>
        <dbReference type="SAM" id="Phobius"/>
    </source>
</evidence>
<comment type="function">
    <text evidence="28">Electrogenic proton-coupled amino-acid transporter that transports oligopeptides of 2 to 4 amino acids with a preference for dipeptides. Transports neutral and monovalently charged peptides with a proton to peptide stoichiometry of 1:1 or 2:1. Primarily responsible for the absorption of dietary di- and tripeptides from the small intestinal lumen. Mediates transepithelial transport of muramyl and N-formylated bacterial dipeptides contributing to recognition of pathogenic bacteria by the mucosal immune system.</text>
</comment>
<dbReference type="FunFam" id="1.20.1250.20:FF:000205">
    <property type="entry name" value="Solute carrier family 15 oligopeptide transporter member 1"/>
    <property type="match status" value="1"/>
</dbReference>
<evidence type="ECO:0000256" key="27">
    <source>
        <dbReference type="ARBA" id="ARBA00043099"/>
    </source>
</evidence>
<feature type="transmembrane region" description="Helical" evidence="46">
    <location>
        <begin position="168"/>
        <end position="188"/>
    </location>
</feature>
<feature type="transmembrane region" description="Helical" evidence="46">
    <location>
        <begin position="12"/>
        <end position="29"/>
    </location>
</feature>
<evidence type="ECO:0000256" key="19">
    <source>
        <dbReference type="ARBA" id="ARBA00036347"/>
    </source>
</evidence>
<comment type="catalytic activity">
    <reaction evidence="23">
        <text>glycylglycyl-L-isoleucine(out) + H(+)(out) = glycylglycyl-L-isoleucine(in) + H(+)(in)</text>
        <dbReference type="Rhea" id="RHEA:64436"/>
        <dbReference type="ChEBI" id="CHEBI:15378"/>
        <dbReference type="ChEBI" id="CHEBI:155850"/>
    </reaction>
    <physiologicalReaction direction="left-to-right" evidence="23">
        <dbReference type="Rhea" id="RHEA:64437"/>
    </physiologicalReaction>
</comment>
<comment type="catalytic activity">
    <reaction evidence="41">
        <text>L-leucyl-L-proline(out) + H(+)(out) = L-leucyl-L-proline(in) + H(+)(in)</text>
        <dbReference type="Rhea" id="RHEA:64424"/>
        <dbReference type="ChEBI" id="CHEBI:15378"/>
        <dbReference type="ChEBI" id="CHEBI:155847"/>
    </reaction>
    <physiologicalReaction direction="left-to-right" evidence="41">
        <dbReference type="Rhea" id="RHEA:64425"/>
    </physiologicalReaction>
</comment>
<reference evidence="47" key="1">
    <citation type="submission" date="2013-09" db="EMBL/GenBank/DDBJ databases">
        <authorList>
            <person name="Liu Z.X."/>
            <person name="Li H.H."/>
            <person name="Wang K.Z."/>
            <person name="Chu W.Y."/>
            <person name="Zhang J.S."/>
        </authorList>
    </citation>
    <scope>NUCLEOTIDE SEQUENCE</scope>
</reference>
<dbReference type="GO" id="GO:0016324">
    <property type="term" value="C:apical plasma membrane"/>
    <property type="evidence" value="ECO:0007669"/>
    <property type="project" value="UniProtKB-SubCell"/>
</dbReference>
<dbReference type="AlphaFoldDB" id="V5W613"/>
<evidence type="ECO:0000256" key="32">
    <source>
        <dbReference type="ARBA" id="ARBA00050390"/>
    </source>
</evidence>
<comment type="catalytic activity">
    <reaction evidence="19">
        <text>glycyl-L-aspartate(out) + 2 H(+)(out) = glycyl-L-aspartate(in) + 2 H(+)(in)</text>
        <dbReference type="Rhea" id="RHEA:71687"/>
        <dbReference type="ChEBI" id="CHEBI:15378"/>
        <dbReference type="ChEBI" id="CHEBI:191204"/>
    </reaction>
    <physiologicalReaction direction="left-to-right" evidence="19">
        <dbReference type="Rhea" id="RHEA:71688"/>
    </physiologicalReaction>
    <physiologicalReaction direction="right-to-left" evidence="19">
        <dbReference type="Rhea" id="RHEA:71689"/>
    </physiologicalReaction>
</comment>
<comment type="catalytic activity">
    <reaction evidence="13">
        <text>glycyl-sarcosine(out) + H(+)(out) = glycyl-sarcosine(in) + H(+)(in)</text>
        <dbReference type="Rhea" id="RHEA:64396"/>
        <dbReference type="ChEBI" id="CHEBI:15378"/>
        <dbReference type="ChEBI" id="CHEBI:155838"/>
    </reaction>
    <physiologicalReaction direction="left-to-right" evidence="13">
        <dbReference type="Rhea" id="RHEA:64397"/>
    </physiologicalReaction>
</comment>
<dbReference type="FunFam" id="1.20.1250.20:FF:000049">
    <property type="entry name" value="Solute carrier family 15 member 2"/>
    <property type="match status" value="1"/>
</dbReference>
<evidence type="ECO:0000256" key="34">
    <source>
        <dbReference type="ARBA" id="ARBA00051307"/>
    </source>
</evidence>
<protein>
    <recommendedName>
        <fullName evidence="24">Solute carrier family 15 member 1</fullName>
    </recommendedName>
    <alternativeName>
        <fullName evidence="27">Intestinal H(+)/peptide cotransporter</fullName>
    </alternativeName>
    <alternativeName>
        <fullName evidence="25">Oligopeptide transporter, small intestine isoform</fullName>
    </alternativeName>
    <alternativeName>
        <fullName evidence="26">Peptide transporter 1</fullName>
    </alternativeName>
</protein>
<evidence type="ECO:0000256" key="25">
    <source>
        <dbReference type="ARBA" id="ARBA00041329"/>
    </source>
</evidence>
<accession>V5W613</accession>
<evidence type="ECO:0000256" key="3">
    <source>
        <dbReference type="ARBA" id="ARBA00005982"/>
    </source>
</evidence>
<comment type="catalytic activity">
    <reaction evidence="16">
        <text>glycyl-L-leucine(out) + H(+)(out) = glycyl-L-leucine(in) + H(+)(in)</text>
        <dbReference type="Rhea" id="RHEA:71675"/>
        <dbReference type="ChEBI" id="CHEBI:15378"/>
        <dbReference type="ChEBI" id="CHEBI:143163"/>
    </reaction>
    <physiologicalReaction direction="left-to-right" evidence="16">
        <dbReference type="Rhea" id="RHEA:71676"/>
    </physiologicalReaction>
</comment>
<evidence type="ECO:0000256" key="18">
    <source>
        <dbReference type="ARBA" id="ARBA00036337"/>
    </source>
</evidence>
<comment type="catalytic activity">
    <reaction evidence="32">
        <text>L-alanyl-L-valine(out) + H(+)(out) = L-alanyl-L-valine(in) + H(+)(in)</text>
        <dbReference type="Rhea" id="RHEA:72615"/>
        <dbReference type="ChEBI" id="CHEBI:15378"/>
        <dbReference type="ChEBI" id="CHEBI:192471"/>
    </reaction>
    <physiologicalReaction direction="left-to-right" evidence="32">
        <dbReference type="Rhea" id="RHEA:72616"/>
    </physiologicalReaction>
</comment>
<comment type="catalytic activity">
    <reaction evidence="29">
        <text>L-alanyl-L-proline(out) + H(+)(out) = L-alanyl-L-proline(in) + H(+)(in)</text>
        <dbReference type="Rhea" id="RHEA:64420"/>
        <dbReference type="ChEBI" id="CHEBI:15378"/>
        <dbReference type="ChEBI" id="CHEBI:155848"/>
    </reaction>
    <physiologicalReaction direction="left-to-right" evidence="29">
        <dbReference type="Rhea" id="RHEA:64421"/>
    </physiologicalReaction>
</comment>
<dbReference type="GO" id="GO:0015293">
    <property type="term" value="F:symporter activity"/>
    <property type="evidence" value="ECO:0007669"/>
    <property type="project" value="UniProtKB-KW"/>
</dbReference>
<feature type="transmembrane region" description="Helical" evidence="46">
    <location>
        <begin position="92"/>
        <end position="111"/>
    </location>
</feature>
<evidence type="ECO:0000256" key="11">
    <source>
        <dbReference type="ARBA" id="ARBA00023136"/>
    </source>
</evidence>
<comment type="catalytic activity">
    <reaction evidence="42">
        <text>L-alanyl-L-aspartate(out) + 2 H(+)(out) = L-alanyl-L-aspartate(in) + 2 H(+)(in)</text>
        <dbReference type="Rhea" id="RHEA:71695"/>
        <dbReference type="ChEBI" id="CHEBI:15378"/>
        <dbReference type="ChEBI" id="CHEBI:74363"/>
    </reaction>
    <physiologicalReaction direction="left-to-right" evidence="42">
        <dbReference type="Rhea" id="RHEA:71696"/>
    </physiologicalReaction>
</comment>
<feature type="transmembrane region" description="Helical" evidence="46">
    <location>
        <begin position="369"/>
        <end position="390"/>
    </location>
</feature>
<evidence type="ECO:0000256" key="40">
    <source>
        <dbReference type="ARBA" id="ARBA00052105"/>
    </source>
</evidence>
<dbReference type="GO" id="GO:0015031">
    <property type="term" value="P:protein transport"/>
    <property type="evidence" value="ECO:0007669"/>
    <property type="project" value="UniProtKB-KW"/>
</dbReference>
<comment type="catalytic activity">
    <reaction evidence="33">
        <text>N-acetyl-D-muramoyl-L-alanyl-D-isoglutamine(out) + 2 H(+)(out) = N-acetyl-D-muramoyl-L-alanyl-D-isoglutamine(in) + 2 H(+)(in)</text>
        <dbReference type="Rhea" id="RHEA:64408"/>
        <dbReference type="ChEBI" id="CHEBI:15378"/>
        <dbReference type="ChEBI" id="CHEBI:155830"/>
    </reaction>
</comment>
<evidence type="ECO:0000256" key="45">
    <source>
        <dbReference type="RuleBase" id="RU003755"/>
    </source>
</evidence>
<evidence type="ECO:0000256" key="16">
    <source>
        <dbReference type="ARBA" id="ARBA00035846"/>
    </source>
</evidence>
<evidence type="ECO:0000256" key="26">
    <source>
        <dbReference type="ARBA" id="ARBA00042837"/>
    </source>
</evidence>
<evidence type="ECO:0000256" key="28">
    <source>
        <dbReference type="ARBA" id="ARBA00045775"/>
    </source>
</evidence>
<keyword evidence="5" id="KW-1003">Cell membrane</keyword>
<comment type="catalytic activity">
    <reaction evidence="37">
        <text>L-alanyl-L-prolylglycine(out) + H(+)(out) = L-alanyl-L-prolylglycine(in) + H(+)(in)</text>
        <dbReference type="Rhea" id="RHEA:64432"/>
        <dbReference type="ChEBI" id="CHEBI:15378"/>
        <dbReference type="ChEBI" id="CHEBI:155849"/>
    </reaction>
    <physiologicalReaction direction="left-to-right" evidence="37">
        <dbReference type="Rhea" id="RHEA:64433"/>
    </physiologicalReaction>
</comment>
<comment type="catalytic activity">
    <reaction evidence="15">
        <text>carnosine(out) + H(+)(out) = carnosine(in) + H(+)(in)</text>
        <dbReference type="Rhea" id="RHEA:64404"/>
        <dbReference type="ChEBI" id="CHEBI:15378"/>
        <dbReference type="ChEBI" id="CHEBI:57485"/>
    </reaction>
    <physiologicalReaction direction="left-to-right" evidence="15">
        <dbReference type="Rhea" id="RHEA:64405"/>
    </physiologicalReaction>
</comment>
<feature type="transmembrane region" description="Helical" evidence="46">
    <location>
        <begin position="287"/>
        <end position="305"/>
    </location>
</feature>
<evidence type="ECO:0000256" key="17">
    <source>
        <dbReference type="ARBA" id="ARBA00036064"/>
    </source>
</evidence>
<comment type="catalytic activity">
    <reaction evidence="14">
        <text>a dipeptide(out) + H(+)(out) = a dipeptide(in) + H(+)(in)</text>
        <dbReference type="Rhea" id="RHEA:64392"/>
        <dbReference type="ChEBI" id="CHEBI:15378"/>
        <dbReference type="ChEBI" id="CHEBI:90799"/>
    </reaction>
    <physiologicalReaction direction="left-to-right" evidence="14">
        <dbReference type="Rhea" id="RHEA:64393"/>
    </physiologicalReaction>
</comment>
<keyword evidence="12" id="KW-0325">Glycoprotein</keyword>
<proteinExistence type="evidence at transcript level"/>
<feature type="transmembrane region" description="Helical" evidence="46">
    <location>
        <begin position="131"/>
        <end position="156"/>
    </location>
</feature>
<keyword evidence="11 46" id="KW-0472">Membrane</keyword>
<comment type="catalytic activity">
    <reaction evidence="43">
        <text>L-methionyl-L-phenylalanyl-L-methionine(out) + H(+)(out) = L-methionyl-L-phenylalanyl-L-methionine(in) + H(+)(in)</text>
        <dbReference type="Rhea" id="RHEA:71719"/>
        <dbReference type="ChEBI" id="CHEBI:15378"/>
        <dbReference type="ChEBI" id="CHEBI:191211"/>
    </reaction>
    <physiologicalReaction direction="left-to-right" evidence="43">
        <dbReference type="Rhea" id="RHEA:71720"/>
    </physiologicalReaction>
</comment>
<evidence type="ECO:0000256" key="1">
    <source>
        <dbReference type="ARBA" id="ARBA00004221"/>
    </source>
</evidence>
<evidence type="ECO:0000256" key="35">
    <source>
        <dbReference type="ARBA" id="ARBA00051459"/>
    </source>
</evidence>
<dbReference type="EMBL" id="KF668018">
    <property type="protein sequence ID" value="AHC02458.1"/>
    <property type="molecule type" value="mRNA"/>
</dbReference>
<evidence type="ECO:0000256" key="43">
    <source>
        <dbReference type="ARBA" id="ARBA00052549"/>
    </source>
</evidence>
<dbReference type="Gene3D" id="1.20.1250.20">
    <property type="entry name" value="MFS general substrate transporter like domains"/>
    <property type="match status" value="2"/>
</dbReference>
<dbReference type="PROSITE" id="PS01022">
    <property type="entry name" value="PTR2_1"/>
    <property type="match status" value="1"/>
</dbReference>
<comment type="catalytic activity">
    <reaction evidence="17">
        <text>glycyl-L-glutamate(out) + 2 H(+)(out) = glycyl-L-glutamate(in) + 2 H(+)(in)</text>
        <dbReference type="Rhea" id="RHEA:71691"/>
        <dbReference type="ChEBI" id="CHEBI:15378"/>
        <dbReference type="ChEBI" id="CHEBI:73784"/>
    </reaction>
    <physiologicalReaction direction="left-to-right" evidence="17">
        <dbReference type="Rhea" id="RHEA:71692"/>
    </physiologicalReaction>
</comment>
<evidence type="ECO:0000256" key="39">
    <source>
        <dbReference type="ARBA" id="ARBA00052040"/>
    </source>
</evidence>
<evidence type="ECO:0000313" key="47">
    <source>
        <dbReference type="EMBL" id="AHC02458.1"/>
    </source>
</evidence>
<comment type="catalytic activity">
    <reaction evidence="35">
        <text>L-phenylalanyl-L-leucine(out) + H(+)(out) = L-phenylalanyl-L-leucine(in) + H(+)(in)</text>
        <dbReference type="Rhea" id="RHEA:71699"/>
        <dbReference type="ChEBI" id="CHEBI:15378"/>
        <dbReference type="ChEBI" id="CHEBI:190710"/>
    </reaction>
    <physiologicalReaction direction="left-to-right" evidence="35">
        <dbReference type="Rhea" id="RHEA:71700"/>
    </physiologicalReaction>
</comment>
<evidence type="ECO:0000256" key="8">
    <source>
        <dbReference type="ARBA" id="ARBA00022856"/>
    </source>
</evidence>
<comment type="catalytic activity">
    <reaction evidence="20">
        <text>glycyl-L-proline(out) + H(+)(out) = glycyl-L-proline(in) + H(+)(in)</text>
        <dbReference type="Rhea" id="RHEA:64428"/>
        <dbReference type="ChEBI" id="CHEBI:15378"/>
        <dbReference type="ChEBI" id="CHEBI:73779"/>
    </reaction>
    <physiologicalReaction direction="left-to-right" evidence="20">
        <dbReference type="Rhea" id="RHEA:64429"/>
    </physiologicalReaction>
</comment>
<evidence type="ECO:0000256" key="7">
    <source>
        <dbReference type="ARBA" id="ARBA00022847"/>
    </source>
</evidence>
<evidence type="ECO:0000256" key="37">
    <source>
        <dbReference type="ARBA" id="ARBA00051580"/>
    </source>
</evidence>
<dbReference type="InterPro" id="IPR036259">
    <property type="entry name" value="MFS_trans_sf"/>
</dbReference>
<comment type="catalytic activity">
    <reaction evidence="36">
        <text>L-alanyl-L-lysine(out) + H(+)(out) = L-alanyl-L-lysine(in) + H(+)(in)</text>
        <dbReference type="Rhea" id="RHEA:72611"/>
        <dbReference type="ChEBI" id="CHEBI:15378"/>
        <dbReference type="ChEBI" id="CHEBI:192470"/>
    </reaction>
    <physiologicalReaction direction="left-to-right" evidence="36">
        <dbReference type="Rhea" id="RHEA:72612"/>
    </physiologicalReaction>
</comment>
<evidence type="ECO:0000256" key="41">
    <source>
        <dbReference type="ARBA" id="ARBA00052153"/>
    </source>
</evidence>
<evidence type="ECO:0000256" key="42">
    <source>
        <dbReference type="ARBA" id="ARBA00052370"/>
    </source>
</evidence>
<evidence type="ECO:0000256" key="12">
    <source>
        <dbReference type="ARBA" id="ARBA00023180"/>
    </source>
</evidence>
<evidence type="ECO:0000256" key="38">
    <source>
        <dbReference type="ARBA" id="ARBA00051804"/>
    </source>
</evidence>
<evidence type="ECO:0000256" key="5">
    <source>
        <dbReference type="ARBA" id="ARBA00022475"/>
    </source>
</evidence>
<evidence type="ECO:0000256" key="13">
    <source>
        <dbReference type="ARBA" id="ARBA00023494"/>
    </source>
</evidence>
<dbReference type="GO" id="GO:0006857">
    <property type="term" value="P:oligopeptide transport"/>
    <property type="evidence" value="ECO:0007669"/>
    <property type="project" value="InterPro"/>
</dbReference>
<comment type="catalytic activity">
    <reaction evidence="22">
        <text>an L-amino acid tripeptide(out) + H(+)(out) = an L-amino acid tripeptide(in) + H(+)(in)</text>
        <dbReference type="Rhea" id="RHEA:64400"/>
        <dbReference type="ChEBI" id="CHEBI:15378"/>
        <dbReference type="ChEBI" id="CHEBI:155837"/>
    </reaction>
    <physiologicalReaction direction="left-to-right" evidence="22">
        <dbReference type="Rhea" id="RHEA:64401"/>
    </physiologicalReaction>
</comment>
<comment type="catalytic activity">
    <reaction evidence="39">
        <text>N(alpha)-formyl-L-methionyl-L-leucyl-L-phenylalanine(out) + 2 H(+)(out) = N(alpha)-formyl-L-methionyl-L-leucyl-L-phenylalanine(in) + 2 H(+)(in)</text>
        <dbReference type="Rhea" id="RHEA:75399"/>
        <dbReference type="ChEBI" id="CHEBI:15378"/>
        <dbReference type="ChEBI" id="CHEBI:194314"/>
    </reaction>
</comment>
<evidence type="ECO:0000256" key="30">
    <source>
        <dbReference type="ARBA" id="ARBA00050357"/>
    </source>
</evidence>
<comment type="catalytic activity">
    <reaction evidence="18">
        <text>glycylglycyl-L-proline(out) + H(+)(out) = glycylglycyl-L-proline(in) + H(+)(in)</text>
        <dbReference type="Rhea" id="RHEA:64440"/>
        <dbReference type="ChEBI" id="CHEBI:15378"/>
        <dbReference type="ChEBI" id="CHEBI:155851"/>
    </reaction>
    <physiologicalReaction direction="left-to-right" evidence="18">
        <dbReference type="Rhea" id="RHEA:64441"/>
    </physiologicalReaction>
</comment>
<evidence type="ECO:0000256" key="33">
    <source>
        <dbReference type="ARBA" id="ARBA00050915"/>
    </source>
</evidence>
<dbReference type="InterPro" id="IPR018456">
    <property type="entry name" value="PTR2_symporter_CS"/>
</dbReference>
<evidence type="ECO:0000256" key="20">
    <source>
        <dbReference type="ARBA" id="ARBA00036515"/>
    </source>
</evidence>
<keyword evidence="6 45" id="KW-0812">Transmembrane</keyword>
<keyword evidence="4 45" id="KW-0813">Transport</keyword>
<organism evidence="47">
    <name type="scientific">Siniperca chuatsi</name>
    <name type="common">Mandarin fish</name>
    <dbReference type="NCBI Taxonomy" id="119488"/>
    <lineage>
        <taxon>Eukaryota</taxon>
        <taxon>Metazoa</taxon>
        <taxon>Chordata</taxon>
        <taxon>Craniata</taxon>
        <taxon>Vertebrata</taxon>
        <taxon>Euteleostomi</taxon>
        <taxon>Actinopterygii</taxon>
        <taxon>Neopterygii</taxon>
        <taxon>Teleostei</taxon>
        <taxon>Neoteleostei</taxon>
        <taxon>Acanthomorphata</taxon>
        <taxon>Eupercaria</taxon>
        <taxon>Centrarchiformes</taxon>
        <taxon>Centrarchoidei</taxon>
        <taxon>Sinipercidae</taxon>
        <taxon>Siniperca</taxon>
    </lineage>
</organism>
<evidence type="ECO:0000256" key="10">
    <source>
        <dbReference type="ARBA" id="ARBA00022989"/>
    </source>
</evidence>
<evidence type="ECO:0000256" key="24">
    <source>
        <dbReference type="ARBA" id="ARBA00041093"/>
    </source>
</evidence>
<dbReference type="SUPFAM" id="SSF103473">
    <property type="entry name" value="MFS general substrate transporter"/>
    <property type="match status" value="1"/>
</dbReference>
<evidence type="ECO:0000256" key="2">
    <source>
        <dbReference type="ARBA" id="ARBA00004651"/>
    </source>
</evidence>
<evidence type="ECO:0000256" key="36">
    <source>
        <dbReference type="ARBA" id="ARBA00051565"/>
    </source>
</evidence>
<comment type="catalytic activity">
    <reaction evidence="40">
        <text>L-leucyl-L-leucine(out) + H(+)(out) = L-leucyl-L-leucine(in) + H(+)(in)</text>
        <dbReference type="Rhea" id="RHEA:71715"/>
        <dbReference type="ChEBI" id="CHEBI:15378"/>
        <dbReference type="ChEBI" id="CHEBI:191208"/>
    </reaction>
    <physiologicalReaction direction="left-to-right" evidence="40">
        <dbReference type="Rhea" id="RHEA:71716"/>
    </physiologicalReaction>
</comment>
<comment type="catalytic activity">
    <reaction evidence="38">
        <text>L-phenylalanyl-L-phenylalanine(out) + H(+)(out) = L-phenylalanyl-L-phenylalanine(in) + H(+)(in)</text>
        <dbReference type="Rhea" id="RHEA:71707"/>
        <dbReference type="ChEBI" id="CHEBI:15378"/>
        <dbReference type="ChEBI" id="CHEBI:191205"/>
    </reaction>
    <physiologicalReaction direction="left-to-right" evidence="38">
        <dbReference type="Rhea" id="RHEA:71708"/>
    </physiologicalReaction>
</comment>
<gene>
    <name evidence="47" type="primary">pepT</name>
</gene>
<dbReference type="Pfam" id="PF00854">
    <property type="entry name" value="PTR2"/>
    <property type="match status" value="2"/>
</dbReference>
<evidence type="ECO:0000256" key="9">
    <source>
        <dbReference type="ARBA" id="ARBA00022927"/>
    </source>
</evidence>
<feature type="transmembrane region" description="Helical" evidence="46">
    <location>
        <begin position="59"/>
        <end position="80"/>
    </location>
</feature>
<evidence type="ECO:0000256" key="14">
    <source>
        <dbReference type="ARBA" id="ARBA00023522"/>
    </source>
</evidence>
<comment type="catalytic activity">
    <reaction evidence="30">
        <text>L-aspartyl-glycine(out) + 2 H(+)(out) = L-aspartyl-glycine(in) + 2 H(+)(in)</text>
        <dbReference type="Rhea" id="RHEA:71683"/>
        <dbReference type="ChEBI" id="CHEBI:15378"/>
        <dbReference type="ChEBI" id="CHEBI:191203"/>
    </reaction>
    <physiologicalReaction direction="left-to-right" evidence="30">
        <dbReference type="Rhea" id="RHEA:71684"/>
    </physiologicalReaction>
</comment>
<evidence type="ECO:0000256" key="4">
    <source>
        <dbReference type="ARBA" id="ARBA00022448"/>
    </source>
</evidence>
<evidence type="ECO:0000256" key="44">
    <source>
        <dbReference type="ARBA" id="ARBA00052590"/>
    </source>
</evidence>
<keyword evidence="7" id="KW-0769">Symport</keyword>
<evidence type="ECO:0000256" key="6">
    <source>
        <dbReference type="ARBA" id="ARBA00022692"/>
    </source>
</evidence>
<keyword evidence="8" id="KW-0571">Peptide transport</keyword>
<feature type="transmembrane region" description="Helical" evidence="46">
    <location>
        <begin position="620"/>
        <end position="640"/>
    </location>
</feature>
<comment type="similarity">
    <text evidence="3 45">Belongs to the major facilitator superfamily. Proton-dependent oligopeptide transporter (POT/PTR) (TC 2.A.17) family.</text>
</comment>
<feature type="transmembrane region" description="Helical" evidence="46">
    <location>
        <begin position="652"/>
        <end position="676"/>
    </location>
</feature>
<evidence type="ECO:0000256" key="23">
    <source>
        <dbReference type="ARBA" id="ARBA00036905"/>
    </source>
</evidence>
<dbReference type="PANTHER" id="PTHR11654">
    <property type="entry name" value="OLIGOPEPTIDE TRANSPORTER-RELATED"/>
    <property type="match status" value="1"/>
</dbReference>
<keyword evidence="10 46" id="KW-1133">Transmembrane helix</keyword>
<feature type="transmembrane region" description="Helical" evidence="46">
    <location>
        <begin position="208"/>
        <end position="231"/>
    </location>
</feature>
<feature type="transmembrane region" description="Helical" evidence="46">
    <location>
        <begin position="339"/>
        <end position="357"/>
    </location>
</feature>